<organism evidence="2 3">
    <name type="scientific">Arundinibacter roseus</name>
    <dbReference type="NCBI Taxonomy" id="2070510"/>
    <lineage>
        <taxon>Bacteria</taxon>
        <taxon>Pseudomonadati</taxon>
        <taxon>Bacteroidota</taxon>
        <taxon>Cytophagia</taxon>
        <taxon>Cytophagales</taxon>
        <taxon>Spirosomataceae</taxon>
        <taxon>Arundinibacter</taxon>
    </lineage>
</organism>
<feature type="chain" id="PRO_5020379079" description="Type IX secretion system membrane protein PorP/SprF" evidence="1">
    <location>
        <begin position="21"/>
        <end position="230"/>
    </location>
</feature>
<accession>A0A4R4KBK8</accession>
<reference evidence="2 3" key="1">
    <citation type="submission" date="2019-02" db="EMBL/GenBank/DDBJ databases">
        <title>Arundinibacter roseus gen. nov., sp. nov., a new member of the family Cytophagaceae.</title>
        <authorList>
            <person name="Szuroczki S."/>
            <person name="Khayer B."/>
            <person name="Sproer C."/>
            <person name="Toumi M."/>
            <person name="Szabo A."/>
            <person name="Felfoldi T."/>
            <person name="Schumann P."/>
            <person name="Toth E."/>
        </authorList>
    </citation>
    <scope>NUCLEOTIDE SEQUENCE [LARGE SCALE GENOMIC DNA]</scope>
    <source>
        <strain evidence="2 3">DMA-k-7a</strain>
    </source>
</reference>
<dbReference type="OrthoDB" id="947982at2"/>
<dbReference type="RefSeq" id="WP_132117592.1">
    <property type="nucleotide sequence ID" value="NZ_SMJU01000006.1"/>
</dbReference>
<protein>
    <recommendedName>
        <fullName evidence="4">Type IX secretion system membrane protein PorP/SprF</fullName>
    </recommendedName>
</protein>
<feature type="signal peptide" evidence="1">
    <location>
        <begin position="1"/>
        <end position="20"/>
    </location>
</feature>
<evidence type="ECO:0000313" key="3">
    <source>
        <dbReference type="Proteomes" id="UP000295706"/>
    </source>
</evidence>
<keyword evidence="1" id="KW-0732">Signal</keyword>
<sequence>MKKLLFAALLFSCLGSSAWAQRISRVTSGVDVGTGFATNEFAPSLLYYQAISPRNLPWFQISAGMRVWSYFGNDGSLTAPSGTSRDDVMSLSRVTAVGANFMVGVNFHLAQRVDLGVNTDLFGIAFGKRRNALYSLGNPLTAPDSIQALNGTEIGIAPTNLNAIPALYQANNGQTEAFLRIWVTQRVGIKLGYVVGRVAYRADNALNNGQRRFSFGYQMPYISAAFPLYN</sequence>
<comment type="caution">
    <text evidence="2">The sequence shown here is derived from an EMBL/GenBank/DDBJ whole genome shotgun (WGS) entry which is preliminary data.</text>
</comment>
<gene>
    <name evidence="2" type="ORF">EZE20_11275</name>
</gene>
<dbReference type="Proteomes" id="UP000295706">
    <property type="component" value="Unassembled WGS sequence"/>
</dbReference>
<keyword evidence="3" id="KW-1185">Reference proteome</keyword>
<evidence type="ECO:0000256" key="1">
    <source>
        <dbReference type="SAM" id="SignalP"/>
    </source>
</evidence>
<dbReference type="EMBL" id="SMJU01000006">
    <property type="protein sequence ID" value="TDB65277.1"/>
    <property type="molecule type" value="Genomic_DNA"/>
</dbReference>
<proteinExistence type="predicted"/>
<evidence type="ECO:0000313" key="2">
    <source>
        <dbReference type="EMBL" id="TDB65277.1"/>
    </source>
</evidence>
<name>A0A4R4KBK8_9BACT</name>
<dbReference type="AlphaFoldDB" id="A0A4R4KBK8"/>
<evidence type="ECO:0008006" key="4">
    <source>
        <dbReference type="Google" id="ProtNLM"/>
    </source>
</evidence>